<keyword evidence="1" id="KW-0812">Transmembrane</keyword>
<dbReference type="Proteomes" id="UP000284547">
    <property type="component" value="Unassembled WGS sequence"/>
</dbReference>
<keyword evidence="3" id="KW-1185">Reference proteome</keyword>
<gene>
    <name evidence="2" type="ORF">D1012_09010</name>
</gene>
<evidence type="ECO:0000256" key="1">
    <source>
        <dbReference type="SAM" id="Phobius"/>
    </source>
</evidence>
<keyword evidence="1" id="KW-1133">Transmembrane helix</keyword>
<feature type="transmembrane region" description="Helical" evidence="1">
    <location>
        <begin position="43"/>
        <end position="68"/>
    </location>
</feature>
<proteinExistence type="predicted"/>
<keyword evidence="1" id="KW-0472">Membrane</keyword>
<reference evidence="2 3" key="1">
    <citation type="submission" date="2018-08" db="EMBL/GenBank/DDBJ databases">
        <title>Flavobacterium tibetense sp. nov., isolated from a wetland YonghuCo on Tibetan Plateau.</title>
        <authorList>
            <person name="Phurbu D."/>
            <person name="Lu H."/>
            <person name="Xing P."/>
        </authorList>
    </citation>
    <scope>NUCLEOTIDE SEQUENCE [LARGE SCALE GENOMIC DNA]</scope>
    <source>
        <strain evidence="2 3">DJC</strain>
    </source>
</reference>
<comment type="caution">
    <text evidence="2">The sequence shown here is derived from an EMBL/GenBank/DDBJ whole genome shotgun (WGS) entry which is preliminary data.</text>
</comment>
<organism evidence="2 3">
    <name type="scientific">Pseudotabrizicola alkalilacus</name>
    <dbReference type="NCBI Taxonomy" id="2305252"/>
    <lineage>
        <taxon>Bacteria</taxon>
        <taxon>Pseudomonadati</taxon>
        <taxon>Pseudomonadota</taxon>
        <taxon>Alphaproteobacteria</taxon>
        <taxon>Rhodobacterales</taxon>
        <taxon>Paracoccaceae</taxon>
        <taxon>Pseudotabrizicola</taxon>
    </lineage>
</organism>
<evidence type="ECO:0008006" key="4">
    <source>
        <dbReference type="Google" id="ProtNLM"/>
    </source>
</evidence>
<evidence type="ECO:0000313" key="2">
    <source>
        <dbReference type="EMBL" id="RGP37359.1"/>
    </source>
</evidence>
<dbReference type="EMBL" id="QWEY01000004">
    <property type="protein sequence ID" value="RGP37359.1"/>
    <property type="molecule type" value="Genomic_DNA"/>
</dbReference>
<protein>
    <recommendedName>
        <fullName evidence="4">NfeD family protein</fullName>
    </recommendedName>
</protein>
<dbReference type="AlphaFoldDB" id="A0A411Z2R9"/>
<feature type="transmembrane region" description="Helical" evidence="1">
    <location>
        <begin position="7"/>
        <end position="37"/>
    </location>
</feature>
<accession>A0A411Z2R9</accession>
<name>A0A411Z2R9_9RHOB</name>
<evidence type="ECO:0000313" key="3">
    <source>
        <dbReference type="Proteomes" id="UP000284547"/>
    </source>
</evidence>
<sequence length="88" mass="9389">MWSVWWVWIVGGFALGVLEVLAPGYIFVGFAIGAVVVGAGLGLGLLGGSLAVLLLVFAVASLVAWIVLRRVLGVRKGQVRLWDRDIND</sequence>